<dbReference type="PANTHER" id="PTHR36933">
    <property type="entry name" value="SLL0788 PROTEIN"/>
    <property type="match status" value="1"/>
</dbReference>
<dbReference type="EMBL" id="AP013058">
    <property type="protein sequence ID" value="BAN22489.1"/>
    <property type="molecule type" value="Genomic_DNA"/>
</dbReference>
<evidence type="ECO:0000313" key="3">
    <source>
        <dbReference type="EMBL" id="BAN22489.1"/>
    </source>
</evidence>
<dbReference type="InterPro" id="IPR012347">
    <property type="entry name" value="Ferritin-like"/>
</dbReference>
<dbReference type="Pfam" id="PF03713">
    <property type="entry name" value="DUF305"/>
    <property type="match status" value="1"/>
</dbReference>
<sequence>MSTMMANMAVKPSGNIDNDFVAMMAPHHQGAIDMARAELQYGKNEQLRRIAQEIVVEQQQEIVAMHLAIGSSVSTSATGTAGSADRASDIAQGKMQSPKHDSMSMKMNQESQ</sequence>
<dbReference type="KEGG" id="buo:BRPE64_ACDS07350"/>
<organism evidence="3 4">
    <name type="scientific">Caballeronia insecticola</name>
    <dbReference type="NCBI Taxonomy" id="758793"/>
    <lineage>
        <taxon>Bacteria</taxon>
        <taxon>Pseudomonadati</taxon>
        <taxon>Pseudomonadota</taxon>
        <taxon>Betaproteobacteria</taxon>
        <taxon>Burkholderiales</taxon>
        <taxon>Burkholderiaceae</taxon>
        <taxon>Caballeronia</taxon>
    </lineage>
</organism>
<keyword evidence="4" id="KW-1185">Reference proteome</keyword>
<accession>R4WFV6</accession>
<dbReference type="PANTHER" id="PTHR36933:SF1">
    <property type="entry name" value="SLL0788 PROTEIN"/>
    <property type="match status" value="1"/>
</dbReference>
<proteinExistence type="predicted"/>
<evidence type="ECO:0000256" key="1">
    <source>
        <dbReference type="SAM" id="MobiDB-lite"/>
    </source>
</evidence>
<feature type="compositionally biased region" description="Low complexity" evidence="1">
    <location>
        <begin position="74"/>
        <end position="84"/>
    </location>
</feature>
<dbReference type="Gene3D" id="1.20.1260.10">
    <property type="match status" value="1"/>
</dbReference>
<feature type="region of interest" description="Disordered" evidence="1">
    <location>
        <begin position="74"/>
        <end position="112"/>
    </location>
</feature>
<dbReference type="STRING" id="758793.BRPE64_ACDS07350"/>
<reference evidence="3 4" key="1">
    <citation type="journal article" date="2013" name="Genome Announc.">
        <title>Complete Genome Sequence of Burkholderia sp. Strain RPE64, Bacterial Symbiont of the Bean Bug Riptortus pedestris.</title>
        <authorList>
            <person name="Shibata T.F."/>
            <person name="Maeda T."/>
            <person name="Nikoh N."/>
            <person name="Yamaguchi K."/>
            <person name="Oshima K."/>
            <person name="Hattori M."/>
            <person name="Nishiyama T."/>
            <person name="Hasebe M."/>
            <person name="Fukatsu T."/>
            <person name="Kikuchi Y."/>
            <person name="Shigenobu S."/>
        </authorList>
    </citation>
    <scope>NUCLEOTIDE SEQUENCE [LARGE SCALE GENOMIC DNA]</scope>
</reference>
<dbReference type="AlphaFoldDB" id="R4WFV6"/>
<dbReference type="InterPro" id="IPR005183">
    <property type="entry name" value="DUF305_CopM-like"/>
</dbReference>
<name>R4WFV6_9BURK</name>
<gene>
    <name evidence="3" type="ORF">BRPE64_ACDS07350</name>
</gene>
<reference evidence="3 4" key="2">
    <citation type="journal article" date="2018" name="Int. J. Syst. Evol. Microbiol.">
        <title>Burkholderia insecticola sp. nov., a gut symbiotic bacterium of the bean bug Riptortus pedestris.</title>
        <authorList>
            <person name="Takeshita K."/>
            <person name="Tamaki H."/>
            <person name="Ohbayashi T."/>
            <person name="Meng X.-Y."/>
            <person name="Sone T."/>
            <person name="Mitani Y."/>
            <person name="Peeters C."/>
            <person name="Kikuchi Y."/>
            <person name="Vandamme P."/>
        </authorList>
    </citation>
    <scope>NUCLEOTIDE SEQUENCE [LARGE SCALE GENOMIC DNA]</scope>
    <source>
        <strain evidence="3">RPE64</strain>
    </source>
</reference>
<dbReference type="PATRIC" id="fig|758793.3.peg.737"/>
<dbReference type="Proteomes" id="UP000013966">
    <property type="component" value="Chromosome 1"/>
</dbReference>
<dbReference type="HOGENOM" id="CLU_2141160_0_0_4"/>
<evidence type="ECO:0000259" key="2">
    <source>
        <dbReference type="Pfam" id="PF03713"/>
    </source>
</evidence>
<evidence type="ECO:0000313" key="4">
    <source>
        <dbReference type="Proteomes" id="UP000013966"/>
    </source>
</evidence>
<feature type="domain" description="DUF305" evidence="2">
    <location>
        <begin position="3"/>
        <end position="66"/>
    </location>
</feature>
<protein>
    <recommendedName>
        <fullName evidence="2">DUF305 domain-containing protein</fullName>
    </recommendedName>
</protein>